<organism evidence="1">
    <name type="scientific">Amphimedon queenslandica</name>
    <name type="common">Sponge</name>
    <dbReference type="NCBI Taxonomy" id="400682"/>
    <lineage>
        <taxon>Eukaryota</taxon>
        <taxon>Metazoa</taxon>
        <taxon>Porifera</taxon>
        <taxon>Demospongiae</taxon>
        <taxon>Heteroscleromorpha</taxon>
        <taxon>Haplosclerida</taxon>
        <taxon>Niphatidae</taxon>
        <taxon>Amphimedon</taxon>
    </lineage>
</organism>
<proteinExistence type="predicted"/>
<sequence>MPTDKCKCGSTDHRWTSHKSCPLRRICDTATGIDTSCDINASKSDDNVSEYQNYYNFKCSLSDKMVVESCACHKWDYPDYIRNRKRAMESSPTPGAWWTLPLEKMGLYSPKVPSQLVLSKIKDQSTPALESVIVPCNASTTEKVGSPTVLTPSFILGKKLEISVNCCSPSNTPVLPQIPRQSTPVVHISHTVSTVLKVDSHSICTPTSVDNMPEVDHQR</sequence>
<evidence type="ECO:0000313" key="1">
    <source>
        <dbReference type="EnsemblMetazoa" id="Aqu2.1.24932_001"/>
    </source>
</evidence>
<reference evidence="1" key="1">
    <citation type="submission" date="2017-05" db="UniProtKB">
        <authorList>
            <consortium name="EnsemblMetazoa"/>
        </authorList>
    </citation>
    <scope>IDENTIFICATION</scope>
</reference>
<protein>
    <submittedName>
        <fullName evidence="1">Uncharacterized protein</fullName>
    </submittedName>
</protein>
<accession>A0A1X7UBU2</accession>
<dbReference type="EnsemblMetazoa" id="Aqu2.1.24932_001">
    <property type="protein sequence ID" value="Aqu2.1.24932_001"/>
    <property type="gene ID" value="Aqu2.1.24932"/>
</dbReference>
<dbReference type="AlphaFoldDB" id="A0A1X7UBU2"/>
<dbReference type="InParanoid" id="A0A1X7UBU2"/>
<name>A0A1X7UBU2_AMPQE</name>